<evidence type="ECO:0000313" key="2">
    <source>
        <dbReference type="EMBL" id="VDD90277.1"/>
    </source>
</evidence>
<feature type="transmembrane region" description="Helical" evidence="1">
    <location>
        <begin position="70"/>
        <end position="87"/>
    </location>
</feature>
<evidence type="ECO:0000256" key="1">
    <source>
        <dbReference type="SAM" id="Phobius"/>
    </source>
</evidence>
<name>A0A0N4V5A7_ENTVE</name>
<sequence length="130" mass="14669">MLALRILYGLCKDVVKGYYGFLALGLGDVHQFMILLLFAQVYWVDYNPFEENSECASGFADYQEPGICKLAVLCSVIFGLFLVTALNKRALKEEMKFLEEPEAMKLQKLNQIVVNSQQCNSIPSNSEKVC</sequence>
<reference evidence="2 3" key="2">
    <citation type="submission" date="2018-10" db="EMBL/GenBank/DDBJ databases">
        <authorList>
            <consortium name="Pathogen Informatics"/>
        </authorList>
    </citation>
    <scope>NUCLEOTIDE SEQUENCE [LARGE SCALE GENOMIC DNA]</scope>
</reference>
<proteinExistence type="predicted"/>
<dbReference type="AlphaFoldDB" id="A0A0N4V5A7"/>
<organism evidence="4">
    <name type="scientific">Enterobius vermicularis</name>
    <name type="common">Human pinworm</name>
    <dbReference type="NCBI Taxonomy" id="51028"/>
    <lineage>
        <taxon>Eukaryota</taxon>
        <taxon>Metazoa</taxon>
        <taxon>Ecdysozoa</taxon>
        <taxon>Nematoda</taxon>
        <taxon>Chromadorea</taxon>
        <taxon>Rhabditida</taxon>
        <taxon>Spirurina</taxon>
        <taxon>Oxyuridomorpha</taxon>
        <taxon>Oxyuroidea</taxon>
        <taxon>Oxyuridae</taxon>
        <taxon>Enterobius</taxon>
    </lineage>
</organism>
<evidence type="ECO:0000313" key="3">
    <source>
        <dbReference type="Proteomes" id="UP000274131"/>
    </source>
</evidence>
<dbReference type="Proteomes" id="UP000274131">
    <property type="component" value="Unassembled WGS sequence"/>
</dbReference>
<dbReference type="EMBL" id="UXUI01008031">
    <property type="protein sequence ID" value="VDD90277.1"/>
    <property type="molecule type" value="Genomic_DNA"/>
</dbReference>
<keyword evidence="1" id="KW-0812">Transmembrane</keyword>
<evidence type="ECO:0000313" key="4">
    <source>
        <dbReference type="WBParaSite" id="EVEC_0000539701-mRNA-1"/>
    </source>
</evidence>
<dbReference type="WBParaSite" id="EVEC_0000539701-mRNA-1">
    <property type="protein sequence ID" value="EVEC_0000539701-mRNA-1"/>
    <property type="gene ID" value="EVEC_0000539701"/>
</dbReference>
<keyword evidence="3" id="KW-1185">Reference proteome</keyword>
<feature type="transmembrane region" description="Helical" evidence="1">
    <location>
        <begin position="21"/>
        <end position="43"/>
    </location>
</feature>
<gene>
    <name evidence="2" type="ORF">EVEC_LOCUS5028</name>
</gene>
<keyword evidence="1" id="KW-0472">Membrane</keyword>
<accession>A0A0N4V5A7</accession>
<protein>
    <submittedName>
        <fullName evidence="4">TM2 domain-containing protein</fullName>
    </submittedName>
</protein>
<reference evidence="4" key="1">
    <citation type="submission" date="2017-02" db="UniProtKB">
        <authorList>
            <consortium name="WormBaseParasite"/>
        </authorList>
    </citation>
    <scope>IDENTIFICATION</scope>
</reference>
<keyword evidence="1" id="KW-1133">Transmembrane helix</keyword>